<feature type="region of interest" description="Disordered" evidence="1">
    <location>
        <begin position="630"/>
        <end position="697"/>
    </location>
</feature>
<feature type="region of interest" description="Disordered" evidence="1">
    <location>
        <begin position="495"/>
        <end position="538"/>
    </location>
</feature>
<evidence type="ECO:0000313" key="4">
    <source>
        <dbReference type="Proteomes" id="UP000693981"/>
    </source>
</evidence>
<dbReference type="EMBL" id="JAGDFL010000243">
    <property type="protein sequence ID" value="KAG7394808.1"/>
    <property type="molecule type" value="Genomic_DNA"/>
</dbReference>
<evidence type="ECO:0000259" key="2">
    <source>
        <dbReference type="PROSITE" id="PS50222"/>
    </source>
</evidence>
<gene>
    <name evidence="3" type="ORF">PHYBOEH_004630</name>
</gene>
<feature type="compositionally biased region" description="Polar residues" evidence="1">
    <location>
        <begin position="686"/>
        <end position="697"/>
    </location>
</feature>
<dbReference type="InterPro" id="IPR002048">
    <property type="entry name" value="EF_hand_dom"/>
</dbReference>
<feature type="domain" description="EF-hand" evidence="2">
    <location>
        <begin position="715"/>
        <end position="750"/>
    </location>
</feature>
<dbReference type="Pfam" id="PF13499">
    <property type="entry name" value="EF-hand_7"/>
    <property type="match status" value="5"/>
</dbReference>
<feature type="domain" description="EF-hand" evidence="2">
    <location>
        <begin position="425"/>
        <end position="459"/>
    </location>
</feature>
<dbReference type="SMART" id="SM00054">
    <property type="entry name" value="EFh"/>
    <property type="match status" value="17"/>
</dbReference>
<feature type="compositionally biased region" description="Polar residues" evidence="1">
    <location>
        <begin position="261"/>
        <end position="277"/>
    </location>
</feature>
<feature type="domain" description="EF-hand" evidence="2">
    <location>
        <begin position="211"/>
        <end position="238"/>
    </location>
</feature>
<feature type="compositionally biased region" description="Polar residues" evidence="1">
    <location>
        <begin position="792"/>
        <end position="809"/>
    </location>
</feature>
<evidence type="ECO:0000256" key="1">
    <source>
        <dbReference type="SAM" id="MobiDB-lite"/>
    </source>
</evidence>
<feature type="region of interest" description="Disordered" evidence="1">
    <location>
        <begin position="1016"/>
        <end position="1061"/>
    </location>
</feature>
<dbReference type="InterPro" id="IPR018247">
    <property type="entry name" value="EF_Hand_1_Ca_BS"/>
</dbReference>
<feature type="domain" description="EF-hand" evidence="2">
    <location>
        <begin position="946"/>
        <end position="981"/>
    </location>
</feature>
<feature type="domain" description="EF-hand" evidence="2">
    <location>
        <begin position="39"/>
        <end position="74"/>
    </location>
</feature>
<dbReference type="AlphaFoldDB" id="A0A8T1WR36"/>
<organism evidence="3 4">
    <name type="scientific">Phytophthora boehmeriae</name>
    <dbReference type="NCBI Taxonomy" id="109152"/>
    <lineage>
        <taxon>Eukaryota</taxon>
        <taxon>Sar</taxon>
        <taxon>Stramenopiles</taxon>
        <taxon>Oomycota</taxon>
        <taxon>Peronosporomycetes</taxon>
        <taxon>Peronosporales</taxon>
        <taxon>Peronosporaceae</taxon>
        <taxon>Phytophthora</taxon>
    </lineage>
</organism>
<feature type="domain" description="EF-hand" evidence="2">
    <location>
        <begin position="835"/>
        <end position="870"/>
    </location>
</feature>
<feature type="domain" description="EF-hand" evidence="2">
    <location>
        <begin position="558"/>
        <end position="593"/>
    </location>
</feature>
<comment type="caution">
    <text evidence="3">The sequence shown here is derived from an EMBL/GenBank/DDBJ whole genome shotgun (WGS) entry which is preliminary data.</text>
</comment>
<dbReference type="GO" id="GO:0005509">
    <property type="term" value="F:calcium ion binding"/>
    <property type="evidence" value="ECO:0007669"/>
    <property type="project" value="InterPro"/>
</dbReference>
<dbReference type="Pfam" id="PF13833">
    <property type="entry name" value="EF-hand_8"/>
    <property type="match status" value="1"/>
</dbReference>
<dbReference type="GO" id="GO:0005654">
    <property type="term" value="C:nucleoplasm"/>
    <property type="evidence" value="ECO:0007669"/>
    <property type="project" value="TreeGrafter"/>
</dbReference>
<dbReference type="InterPro" id="IPR052603">
    <property type="entry name" value="EFCB6"/>
</dbReference>
<feature type="domain" description="EF-hand" evidence="2">
    <location>
        <begin position="169"/>
        <end position="204"/>
    </location>
</feature>
<feature type="compositionally biased region" description="Low complexity" evidence="1">
    <location>
        <begin position="246"/>
        <end position="256"/>
    </location>
</feature>
<evidence type="ECO:0000313" key="3">
    <source>
        <dbReference type="EMBL" id="KAG7394808.1"/>
    </source>
</evidence>
<feature type="compositionally biased region" description="Basic and acidic residues" evidence="1">
    <location>
        <begin position="501"/>
        <end position="522"/>
    </location>
</feature>
<feature type="region of interest" description="Disordered" evidence="1">
    <location>
        <begin position="790"/>
        <end position="812"/>
    </location>
</feature>
<dbReference type="PROSITE" id="PS50222">
    <property type="entry name" value="EF_HAND_2"/>
    <property type="match status" value="13"/>
</dbReference>
<feature type="domain" description="EF-hand" evidence="2">
    <location>
        <begin position="304"/>
        <end position="339"/>
    </location>
</feature>
<feature type="domain" description="EF-hand" evidence="2">
    <location>
        <begin position="460"/>
        <end position="495"/>
    </location>
</feature>
<feature type="domain" description="EF-hand" evidence="2">
    <location>
        <begin position="1075"/>
        <end position="1110"/>
    </location>
</feature>
<protein>
    <recommendedName>
        <fullName evidence="2">EF-hand domain-containing protein</fullName>
    </recommendedName>
</protein>
<dbReference type="PANTHER" id="PTHR20875:SF2">
    <property type="entry name" value="EF-HAND CALCIUM-BINDING DOMAIN-CONTAINING PROTEIN 6"/>
    <property type="match status" value="1"/>
</dbReference>
<dbReference type="PANTHER" id="PTHR20875">
    <property type="entry name" value="EF-HAND CALCIUM-BINDING DOMAIN-CONTAINING PROTEIN 6-RELATED"/>
    <property type="match status" value="1"/>
</dbReference>
<keyword evidence="4" id="KW-1185">Reference proteome</keyword>
<accession>A0A8T1WR36</accession>
<dbReference type="Proteomes" id="UP000693981">
    <property type="component" value="Unassembled WGS sequence"/>
</dbReference>
<dbReference type="PROSITE" id="PS00018">
    <property type="entry name" value="EF_HAND_1"/>
    <property type="match status" value="7"/>
</dbReference>
<dbReference type="CDD" id="cd00051">
    <property type="entry name" value="EFh"/>
    <property type="match status" value="5"/>
</dbReference>
<feature type="region of interest" description="Disordered" evidence="1">
    <location>
        <begin position="244"/>
        <end position="278"/>
    </location>
</feature>
<sequence>MTSAQAGHGGDTVVLTARAHDRHVRDLHRRVLERVLLKSKTQSVKDAFRLYDRNRAGVLTLDQFRALMRDHDFLETDSELLIRHLDDRGQQGISFHAFLGDIQLGTKQNYPKNGVNSPKKVQPLSQLGGGQVKNATKTKARVAPARDSAVKPVADPMESIRTKLRQRVMGSKSIREVFMEYDTDNSGFLDYDEFGRFMAKYKFTPEETQLIVDYLDKDSSGTVDYDEFAAGLLFYRPPVVVPAPPVQSSQSTPAAAKNRDTNTMQSTQKQTIHNSKVTKSDVERIREAMQNILDNTFTQAKQNGKSRDMKAEFANYDIKGKGGLDHQEFGALLIGIGIKLKVSELQAVLEEIDPGGSECIQFQAFAELLNIREGGYRSNRTLGEKQRHVPAARNEDGEQLDNRAVVLQTSDRLDEERRKAPKARNNVAELLASFSKHDREGKGKLGYEEFRRMLHESGVTNSEEIDELIDEVDKGGSGSINFNELKRVYGRKLKPSVTSTRQREEEIHNRDRGIDSDEEVQHSRAPKNAAQPKTEHNTKARLAALQEQELQFMERVLRRHQSVEAAFREFDQSNNNEMDFEQFRDFMGQFGMTDATNISMLLKRLDVDNSGTVDLQEFLSVFNEQRLTRHKISSKPKEHRQNDVSNGRNQRIKGPKLVGDIRQHAPSKGEGQRAGPGEVDSKVESDNSASSVRSNANKAARLRAVEERWIASALSGHSSIRSAFASVDRNQDGELTCGEFRELMNKYGVYDDEDIVSLTRKLDLDGSGNIAYEDFMTVFHDIRVTKGREQQKSVSSAATPHRNSAVKQRTQIHPKNVRGARLRDLQLRWMKRVMSCHDSIEAAFYQYDQDGNGELDHKEFRYFMKRYGIVRNDDIDLLIRRLDSDGSETISFDEFSVLFNPLRLSPGNTAEDLSAMVAAAPEEIFEAEELESVLEIERELAQRMSRQTRDLRMAFRKFDSNGNGLLEYKEFRAVLKSYRLPEMEIRKVIRHMDRDVSGFIDYKEFLAGFGAFKESSGTGTTGGTSQKKEASPGVGSSSKPGLKSHYRKSPPKLQTQPKPPSLETLKKRMLAHILSTHGTVQAAFREYDLDKVGRVNEAQFVTLVLDCGFSRDESARLLELFDQDQSGTIGYETFLAQLVQGGD</sequence>
<feature type="domain" description="EF-hand" evidence="2">
    <location>
        <begin position="873"/>
        <end position="905"/>
    </location>
</feature>
<dbReference type="OrthoDB" id="26525at2759"/>
<name>A0A8T1WR36_9STRA</name>
<proteinExistence type="predicted"/>
<feature type="domain" description="EF-hand" evidence="2">
    <location>
        <begin position="982"/>
        <end position="1015"/>
    </location>
</feature>
<reference evidence="3" key="1">
    <citation type="submission" date="2021-02" db="EMBL/GenBank/DDBJ databases">
        <authorList>
            <person name="Palmer J.M."/>
        </authorList>
    </citation>
    <scope>NUCLEOTIDE SEQUENCE</scope>
    <source>
        <strain evidence="3">SCRP23</strain>
    </source>
</reference>